<sequence length="111" mass="12669">MEGLMTHFVGDSCPGQHREDARILSKDDEARVRFQARCSEGYPADDHRIPELMELTAATAVELERQKMSEWLDAPCTEDHTGQSFPRSECEPCVYELAFGLRESKAQWKHA</sequence>
<name>A0A0F8X0J2_9ZZZZ</name>
<comment type="caution">
    <text evidence="1">The sequence shown here is derived from an EMBL/GenBank/DDBJ whole genome shotgun (WGS) entry which is preliminary data.</text>
</comment>
<proteinExistence type="predicted"/>
<accession>A0A0F8X0J2</accession>
<dbReference type="AlphaFoldDB" id="A0A0F8X0J2"/>
<evidence type="ECO:0000313" key="1">
    <source>
        <dbReference type="EMBL" id="KKK62627.1"/>
    </source>
</evidence>
<reference evidence="1" key="1">
    <citation type="journal article" date="2015" name="Nature">
        <title>Complex archaea that bridge the gap between prokaryotes and eukaryotes.</title>
        <authorList>
            <person name="Spang A."/>
            <person name="Saw J.H."/>
            <person name="Jorgensen S.L."/>
            <person name="Zaremba-Niedzwiedzka K."/>
            <person name="Martijn J."/>
            <person name="Lind A.E."/>
            <person name="van Eijk R."/>
            <person name="Schleper C."/>
            <person name="Guy L."/>
            <person name="Ettema T.J."/>
        </authorList>
    </citation>
    <scope>NUCLEOTIDE SEQUENCE</scope>
</reference>
<protein>
    <submittedName>
        <fullName evidence="1">Uncharacterized protein</fullName>
    </submittedName>
</protein>
<organism evidence="1">
    <name type="scientific">marine sediment metagenome</name>
    <dbReference type="NCBI Taxonomy" id="412755"/>
    <lineage>
        <taxon>unclassified sequences</taxon>
        <taxon>metagenomes</taxon>
        <taxon>ecological metagenomes</taxon>
    </lineage>
</organism>
<dbReference type="EMBL" id="LAZR01061904">
    <property type="protein sequence ID" value="KKK62627.1"/>
    <property type="molecule type" value="Genomic_DNA"/>
</dbReference>
<gene>
    <name evidence="1" type="ORF">LCGC14_3002430</name>
</gene>